<dbReference type="KEGG" id="achi:CDG60_12770"/>
<evidence type="ECO:0000313" key="2">
    <source>
        <dbReference type="EMBL" id="AXY57360.1"/>
    </source>
</evidence>
<evidence type="ECO:0000313" key="3">
    <source>
        <dbReference type="Proteomes" id="UP000263753"/>
    </source>
</evidence>
<feature type="signal peptide" evidence="1">
    <location>
        <begin position="1"/>
        <end position="20"/>
    </location>
</feature>
<dbReference type="Proteomes" id="UP000263753">
    <property type="component" value="Chromosome"/>
</dbReference>
<organism evidence="2 3">
    <name type="scientific">Acinetobacter chinensis</name>
    <dbReference type="NCBI Taxonomy" id="2004650"/>
    <lineage>
        <taxon>Bacteria</taxon>
        <taxon>Pseudomonadati</taxon>
        <taxon>Pseudomonadota</taxon>
        <taxon>Gammaproteobacteria</taxon>
        <taxon>Moraxellales</taxon>
        <taxon>Moraxellaceae</taxon>
        <taxon>Acinetobacter</taxon>
    </lineage>
</organism>
<dbReference type="RefSeq" id="WP_087511844.1">
    <property type="nucleotide sequence ID" value="NZ_CP032134.1"/>
</dbReference>
<feature type="chain" id="PRO_5017780786" description="Lipoprotein" evidence="1">
    <location>
        <begin position="21"/>
        <end position="109"/>
    </location>
</feature>
<sequence>MKSLTVICLYLFLTACSLSASKDLKHAEKLLTQFQCNNIESSDMSHTSITSYHEHLLAVTRQKVEVYVESYKNGEKLFDMPLSEIVQQQYAVYRSACQSLGGITVTADQ</sequence>
<proteinExistence type="predicted"/>
<reference evidence="3" key="1">
    <citation type="submission" date="2018-09" db="EMBL/GenBank/DDBJ databases">
        <title>The complete genome of Acinetobacter sp. strain WCHAc010005.</title>
        <authorList>
            <person name="Hu Y."/>
            <person name="Long H."/>
            <person name="Feng Y."/>
            <person name="Zong Z."/>
        </authorList>
    </citation>
    <scope>NUCLEOTIDE SEQUENCE [LARGE SCALE GENOMIC DNA]</scope>
    <source>
        <strain evidence="3">WCHAc010005</strain>
    </source>
</reference>
<evidence type="ECO:0000256" key="1">
    <source>
        <dbReference type="SAM" id="SignalP"/>
    </source>
</evidence>
<dbReference type="AlphaFoldDB" id="A0A3B7LWV4"/>
<dbReference type="PROSITE" id="PS51257">
    <property type="entry name" value="PROKAR_LIPOPROTEIN"/>
    <property type="match status" value="1"/>
</dbReference>
<protein>
    <recommendedName>
        <fullName evidence="4">Lipoprotein</fullName>
    </recommendedName>
</protein>
<gene>
    <name evidence="2" type="ORF">CDG60_12770</name>
</gene>
<name>A0A3B7LWV4_9GAMM</name>
<evidence type="ECO:0008006" key="4">
    <source>
        <dbReference type="Google" id="ProtNLM"/>
    </source>
</evidence>
<keyword evidence="1" id="KW-0732">Signal</keyword>
<dbReference type="EMBL" id="CP032134">
    <property type="protein sequence ID" value="AXY57360.1"/>
    <property type="molecule type" value="Genomic_DNA"/>
</dbReference>
<accession>A0A3B7LWV4</accession>